<dbReference type="OrthoDB" id="2223583at2"/>
<dbReference type="Proteomes" id="UP000305165">
    <property type="component" value="Unassembled WGS sequence"/>
</dbReference>
<proteinExistence type="predicted"/>
<evidence type="ECO:0000313" key="2">
    <source>
        <dbReference type="Proteomes" id="UP000305165"/>
    </source>
</evidence>
<accession>A0A4T2GPD2</accession>
<organism evidence="1 2">
    <name type="scientific">Streptococcus suis</name>
    <dbReference type="NCBI Taxonomy" id="1307"/>
    <lineage>
        <taxon>Bacteria</taxon>
        <taxon>Bacillati</taxon>
        <taxon>Bacillota</taxon>
        <taxon>Bacilli</taxon>
        <taxon>Lactobacillales</taxon>
        <taxon>Streptococcaceae</taxon>
        <taxon>Streptococcus</taxon>
    </lineage>
</organism>
<dbReference type="EMBL" id="SSXO01000002">
    <property type="protein sequence ID" value="TII00354.1"/>
    <property type="molecule type" value="Genomic_DNA"/>
</dbReference>
<sequence length="108" mass="12598">MRNFLTVLAKHLYQFISQKGTHIEENPEELATILDTIQLALYKKAAIHVIYGQKSFTGEIVKWDPDKERLIMKNFQKNVSSLIQLRDIKRISLLPESIQETQKKGHLH</sequence>
<protein>
    <recommendedName>
        <fullName evidence="3">YolD-like family protein</fullName>
    </recommendedName>
</protein>
<gene>
    <name evidence="1" type="ORF">FAJ39_04630</name>
</gene>
<evidence type="ECO:0008006" key="3">
    <source>
        <dbReference type="Google" id="ProtNLM"/>
    </source>
</evidence>
<name>A0A4T2GPD2_STRSU</name>
<dbReference type="AlphaFoldDB" id="A0A4T2GPD2"/>
<evidence type="ECO:0000313" key="1">
    <source>
        <dbReference type="EMBL" id="TII00354.1"/>
    </source>
</evidence>
<comment type="caution">
    <text evidence="1">The sequence shown here is derived from an EMBL/GenBank/DDBJ whole genome shotgun (WGS) entry which is preliminary data.</text>
</comment>
<reference evidence="1 2" key="1">
    <citation type="submission" date="2019-04" db="EMBL/GenBank/DDBJ databases">
        <title>Genome analysis of Streptococcus suis strain WUSS424.</title>
        <authorList>
            <person name="Chen H."/>
            <person name="Gao X."/>
            <person name="Wu Z."/>
        </authorList>
    </citation>
    <scope>NUCLEOTIDE SEQUENCE [LARGE SCALE GENOMIC DNA]</scope>
    <source>
        <strain evidence="1 2">WUSS424</strain>
    </source>
</reference>